<dbReference type="GO" id="GO:0008081">
    <property type="term" value="F:phosphoric diester hydrolase activity"/>
    <property type="evidence" value="ECO:0007669"/>
    <property type="project" value="InterPro"/>
</dbReference>
<dbReference type="GO" id="GO:0006629">
    <property type="term" value="P:lipid metabolic process"/>
    <property type="evidence" value="ECO:0007669"/>
    <property type="project" value="InterPro"/>
</dbReference>
<feature type="domain" description="GP-PDE" evidence="1">
    <location>
        <begin position="15"/>
        <end position="269"/>
    </location>
</feature>
<gene>
    <name evidence="2" type="ORF">ENP13_02320</name>
</gene>
<dbReference type="InterPro" id="IPR030395">
    <property type="entry name" value="GP_PDE_dom"/>
</dbReference>
<dbReference type="PANTHER" id="PTHR46211:SF1">
    <property type="entry name" value="GLYCEROPHOSPHODIESTER PHOSPHODIESTERASE, CYTOPLASMIC"/>
    <property type="match status" value="1"/>
</dbReference>
<comment type="caution">
    <text evidence="2">The sequence shown here is derived from an EMBL/GenBank/DDBJ whole genome shotgun (WGS) entry which is preliminary data.</text>
</comment>
<dbReference type="EMBL" id="DSID01000184">
    <property type="protein sequence ID" value="HEX70066.1"/>
    <property type="molecule type" value="Genomic_DNA"/>
</dbReference>
<dbReference type="InterPro" id="IPR017946">
    <property type="entry name" value="PLC-like_Pdiesterase_TIM-brl"/>
</dbReference>
<name>A0A7C2WGK0_9BACT</name>
<evidence type="ECO:0000313" key="2">
    <source>
        <dbReference type="EMBL" id="HEX70066.1"/>
    </source>
</evidence>
<evidence type="ECO:0000259" key="1">
    <source>
        <dbReference type="PROSITE" id="PS51704"/>
    </source>
</evidence>
<organism evidence="2">
    <name type="scientific">Thermorudis sp</name>
    <dbReference type="NCBI Taxonomy" id="1969470"/>
    <lineage>
        <taxon>Bacteria</taxon>
        <taxon>Pseudomonadati</taxon>
        <taxon>Thermomicrobiota</taxon>
        <taxon>Thermomicrobia</taxon>
        <taxon>Thermomicrobia incertae sedis</taxon>
        <taxon>Thermorudis</taxon>
    </lineage>
</organism>
<protein>
    <submittedName>
        <fullName evidence="2">Glycerophosphoryl diester phosphodiesterase</fullName>
    </submittedName>
</protein>
<dbReference type="SUPFAM" id="SSF51695">
    <property type="entry name" value="PLC-like phosphodiesterases"/>
    <property type="match status" value="1"/>
</dbReference>
<dbReference type="AlphaFoldDB" id="A0A7C2WGK0"/>
<reference evidence="2" key="1">
    <citation type="journal article" date="2020" name="mSystems">
        <title>Genome- and Community-Level Interaction Insights into Carbon Utilization and Element Cycling Functions of Hydrothermarchaeota in Hydrothermal Sediment.</title>
        <authorList>
            <person name="Zhou Z."/>
            <person name="Liu Y."/>
            <person name="Xu W."/>
            <person name="Pan J."/>
            <person name="Luo Z.H."/>
            <person name="Li M."/>
        </authorList>
    </citation>
    <scope>NUCLEOTIDE SEQUENCE [LARGE SCALE GENOMIC DNA]</scope>
    <source>
        <strain evidence="2">SpSt-192</strain>
    </source>
</reference>
<dbReference type="Gene3D" id="3.20.20.190">
    <property type="entry name" value="Phosphatidylinositol (PI) phosphodiesterase"/>
    <property type="match status" value="1"/>
</dbReference>
<dbReference type="PROSITE" id="PS51704">
    <property type="entry name" value="GP_PDE"/>
    <property type="match status" value="1"/>
</dbReference>
<sequence length="279" mass="30233">MSAEFGQRSSGAKRPLVIAHRGASGIVPENTLLAFHLAVEMGADMIELDVRCSRDGHLVVLHDPDVARTTDGFGQVHELDLEDLLRLDAGYRFSPDGQQFLYRGLGLRIPTLDEVLANLPSHIGINLEIKSSADGDARAADGRRIAASLAARCRREPALVERLLVSSFDIVVLGELRQMRPELRTALCVMPFDPLLRQLDRVCEAGLSALHPADAALGADAAHLIERAHRLGMAVNVWTVNSADRIAELAALGVDGIITDDPERAVQVLERARRAAAAR</sequence>
<dbReference type="PANTHER" id="PTHR46211">
    <property type="entry name" value="GLYCEROPHOSPHORYL DIESTER PHOSPHODIESTERASE"/>
    <property type="match status" value="1"/>
</dbReference>
<dbReference type="Pfam" id="PF03009">
    <property type="entry name" value="GDPD"/>
    <property type="match status" value="1"/>
</dbReference>
<proteinExistence type="predicted"/>
<accession>A0A7C2WGK0</accession>